<dbReference type="GO" id="GO:0016020">
    <property type="term" value="C:membrane"/>
    <property type="evidence" value="ECO:0007669"/>
    <property type="project" value="UniProtKB-SubCell"/>
</dbReference>
<dbReference type="Pfam" id="PF20684">
    <property type="entry name" value="Fung_rhodopsin"/>
    <property type="match status" value="1"/>
</dbReference>
<evidence type="ECO:0000256" key="1">
    <source>
        <dbReference type="ARBA" id="ARBA00004141"/>
    </source>
</evidence>
<feature type="domain" description="Rhodopsin" evidence="8">
    <location>
        <begin position="38"/>
        <end position="274"/>
    </location>
</feature>
<accession>A0AAN6PCX2</accession>
<evidence type="ECO:0000256" key="5">
    <source>
        <dbReference type="ARBA" id="ARBA00038359"/>
    </source>
</evidence>
<sequence length="326" mass="35944">MERDIPGSPPPNAHESIAGSLIAYSVACFLVVVAVVSLRLYIRLRVIRKFGSDDIALGVTTFSTVVNIIGITSATRFGLGAHIDILSEEERSRFLILVFVSSIGYHVCIMLLKYTFLLQYRRVFPLPKFQRLCDIFLAFLSVWAVAGLVGAVTVCLPISKNWDLREPIWACTQRFWFWLGYGIVHVITDVLILIMPLPLLKTLSLPPLHKVVLMGVFCLGFLTCIISGIRLTTLSASFRDPDITWTSARTVFWTLGEVACSIVCLCIPTLRPLLGTCCSPRLGEGGFMERGIRRLGCYGISLPSTAGCPSPAQTRTEAPIPINHLA</sequence>
<proteinExistence type="inferred from homology"/>
<dbReference type="InterPro" id="IPR049326">
    <property type="entry name" value="Rhodopsin_dom_fungi"/>
</dbReference>
<dbReference type="EMBL" id="MU854423">
    <property type="protein sequence ID" value="KAK4038627.1"/>
    <property type="molecule type" value="Genomic_DNA"/>
</dbReference>
<feature type="transmembrane region" description="Helical" evidence="7">
    <location>
        <begin position="94"/>
        <end position="114"/>
    </location>
</feature>
<organism evidence="9 10">
    <name type="scientific">Parachaetomium inaequale</name>
    <dbReference type="NCBI Taxonomy" id="2588326"/>
    <lineage>
        <taxon>Eukaryota</taxon>
        <taxon>Fungi</taxon>
        <taxon>Dikarya</taxon>
        <taxon>Ascomycota</taxon>
        <taxon>Pezizomycotina</taxon>
        <taxon>Sordariomycetes</taxon>
        <taxon>Sordariomycetidae</taxon>
        <taxon>Sordariales</taxon>
        <taxon>Chaetomiaceae</taxon>
        <taxon>Parachaetomium</taxon>
    </lineage>
</organism>
<evidence type="ECO:0000256" key="6">
    <source>
        <dbReference type="SAM" id="MobiDB-lite"/>
    </source>
</evidence>
<evidence type="ECO:0000313" key="9">
    <source>
        <dbReference type="EMBL" id="KAK4038627.1"/>
    </source>
</evidence>
<evidence type="ECO:0000259" key="8">
    <source>
        <dbReference type="Pfam" id="PF20684"/>
    </source>
</evidence>
<evidence type="ECO:0000256" key="7">
    <source>
        <dbReference type="SAM" id="Phobius"/>
    </source>
</evidence>
<comment type="similarity">
    <text evidence="5">Belongs to the SAT4 family.</text>
</comment>
<feature type="transmembrane region" description="Helical" evidence="7">
    <location>
        <begin position="175"/>
        <end position="199"/>
    </location>
</feature>
<protein>
    <recommendedName>
        <fullName evidence="8">Rhodopsin domain-containing protein</fullName>
    </recommendedName>
</protein>
<keyword evidence="10" id="KW-1185">Reference proteome</keyword>
<comment type="caution">
    <text evidence="9">The sequence shown here is derived from an EMBL/GenBank/DDBJ whole genome shotgun (WGS) entry which is preliminary data.</text>
</comment>
<feature type="transmembrane region" description="Helical" evidence="7">
    <location>
        <begin position="20"/>
        <end position="42"/>
    </location>
</feature>
<dbReference type="PANTHER" id="PTHR33048:SF47">
    <property type="entry name" value="INTEGRAL MEMBRANE PROTEIN-RELATED"/>
    <property type="match status" value="1"/>
</dbReference>
<dbReference type="PANTHER" id="PTHR33048">
    <property type="entry name" value="PTH11-LIKE INTEGRAL MEMBRANE PROTEIN (AFU_ORTHOLOGUE AFUA_5G11245)"/>
    <property type="match status" value="1"/>
</dbReference>
<name>A0AAN6PCX2_9PEZI</name>
<keyword evidence="3 7" id="KW-1133">Transmembrane helix</keyword>
<dbReference type="Proteomes" id="UP001303115">
    <property type="component" value="Unassembled WGS sequence"/>
</dbReference>
<dbReference type="InterPro" id="IPR052337">
    <property type="entry name" value="SAT4-like"/>
</dbReference>
<gene>
    <name evidence="9" type="ORF">C8A01DRAFT_17288</name>
</gene>
<evidence type="ECO:0000313" key="10">
    <source>
        <dbReference type="Proteomes" id="UP001303115"/>
    </source>
</evidence>
<keyword evidence="2 7" id="KW-0812">Transmembrane</keyword>
<evidence type="ECO:0000256" key="4">
    <source>
        <dbReference type="ARBA" id="ARBA00023136"/>
    </source>
</evidence>
<feature type="transmembrane region" description="Helical" evidence="7">
    <location>
        <begin position="211"/>
        <end position="231"/>
    </location>
</feature>
<comment type="subcellular location">
    <subcellularLocation>
        <location evidence="1">Membrane</location>
        <topology evidence="1">Multi-pass membrane protein</topology>
    </subcellularLocation>
</comment>
<feature type="transmembrane region" description="Helical" evidence="7">
    <location>
        <begin position="135"/>
        <end position="159"/>
    </location>
</feature>
<evidence type="ECO:0000256" key="2">
    <source>
        <dbReference type="ARBA" id="ARBA00022692"/>
    </source>
</evidence>
<dbReference type="AlphaFoldDB" id="A0AAN6PCX2"/>
<evidence type="ECO:0000256" key="3">
    <source>
        <dbReference type="ARBA" id="ARBA00022989"/>
    </source>
</evidence>
<keyword evidence="4 7" id="KW-0472">Membrane</keyword>
<feature type="region of interest" description="Disordered" evidence="6">
    <location>
        <begin position="307"/>
        <end position="326"/>
    </location>
</feature>
<reference evidence="10" key="1">
    <citation type="journal article" date="2023" name="Mol. Phylogenet. Evol.">
        <title>Genome-scale phylogeny and comparative genomics of the fungal order Sordariales.</title>
        <authorList>
            <person name="Hensen N."/>
            <person name="Bonometti L."/>
            <person name="Westerberg I."/>
            <person name="Brannstrom I.O."/>
            <person name="Guillou S."/>
            <person name="Cros-Aarteil S."/>
            <person name="Calhoun S."/>
            <person name="Haridas S."/>
            <person name="Kuo A."/>
            <person name="Mondo S."/>
            <person name="Pangilinan J."/>
            <person name="Riley R."/>
            <person name="LaButti K."/>
            <person name="Andreopoulos B."/>
            <person name="Lipzen A."/>
            <person name="Chen C."/>
            <person name="Yan M."/>
            <person name="Daum C."/>
            <person name="Ng V."/>
            <person name="Clum A."/>
            <person name="Steindorff A."/>
            <person name="Ohm R.A."/>
            <person name="Martin F."/>
            <person name="Silar P."/>
            <person name="Natvig D.O."/>
            <person name="Lalanne C."/>
            <person name="Gautier V."/>
            <person name="Ament-Velasquez S.L."/>
            <person name="Kruys A."/>
            <person name="Hutchinson M.I."/>
            <person name="Powell A.J."/>
            <person name="Barry K."/>
            <person name="Miller A.N."/>
            <person name="Grigoriev I.V."/>
            <person name="Debuchy R."/>
            <person name="Gladieux P."/>
            <person name="Hiltunen Thoren M."/>
            <person name="Johannesson H."/>
        </authorList>
    </citation>
    <scope>NUCLEOTIDE SEQUENCE [LARGE SCALE GENOMIC DNA]</scope>
    <source>
        <strain evidence="10">CBS 284.82</strain>
    </source>
</reference>